<sequence>MQSSFRQHLLKWRASLGAVTLLCLLWHIFLPTMVHIGVVPALYAMPSHCQVTDIQNSLMASETHSIHHHTMHHMQHEQHMQHAEYSHLSEHAQAVFALASQIMKHCPLCSHGLDAAVIVPLLAFVLIFLLAWFSRVRCLCYTWTEDLHIPRIFYTLPLKQAPPLTL</sequence>
<name>A0A150HSK0_9GAMM</name>
<evidence type="ECO:0008006" key="4">
    <source>
        <dbReference type="Google" id="ProtNLM"/>
    </source>
</evidence>
<dbReference type="PATRIC" id="fig|52133.19.peg.2465"/>
<evidence type="ECO:0000313" key="3">
    <source>
        <dbReference type="Proteomes" id="UP000075544"/>
    </source>
</evidence>
<dbReference type="AlphaFoldDB" id="A0A150HSK0"/>
<organism evidence="2 3">
    <name type="scientific">Acinetobacter venetianus</name>
    <dbReference type="NCBI Taxonomy" id="52133"/>
    <lineage>
        <taxon>Bacteria</taxon>
        <taxon>Pseudomonadati</taxon>
        <taxon>Pseudomonadota</taxon>
        <taxon>Gammaproteobacteria</taxon>
        <taxon>Moraxellales</taxon>
        <taxon>Moraxellaceae</taxon>
        <taxon>Acinetobacter</taxon>
    </lineage>
</organism>
<proteinExistence type="predicted"/>
<gene>
    <name evidence="2" type="ORF">AVENLUH13518_02439</name>
</gene>
<dbReference type="RefSeq" id="WP_061525167.1">
    <property type="nucleotide sequence ID" value="NZ_JRHX01000073.1"/>
</dbReference>
<keyword evidence="1" id="KW-0472">Membrane</keyword>
<dbReference type="EMBL" id="JRHX01000073">
    <property type="protein sequence ID" value="KXZ69593.1"/>
    <property type="molecule type" value="Genomic_DNA"/>
</dbReference>
<evidence type="ECO:0000313" key="2">
    <source>
        <dbReference type="EMBL" id="KXZ69593.1"/>
    </source>
</evidence>
<comment type="caution">
    <text evidence="2">The sequence shown here is derived from an EMBL/GenBank/DDBJ whole genome shotgun (WGS) entry which is preliminary data.</text>
</comment>
<keyword evidence="1" id="KW-0812">Transmembrane</keyword>
<keyword evidence="1" id="KW-1133">Transmembrane helix</keyword>
<reference evidence="2 3" key="1">
    <citation type="journal article" date="2016" name="Sci. Rep.">
        <title>Genomic and phenotypic characterization of the species Acinetobacter venetianus.</title>
        <authorList>
            <person name="Fondi M."/>
            <person name="Maida I."/>
            <person name="Perrin E."/>
            <person name="Orlandini V."/>
            <person name="La Torre L."/>
            <person name="Bosi E."/>
            <person name="Negroni A."/>
            <person name="Zanaroli G."/>
            <person name="Fava F."/>
            <person name="Decorosi F."/>
            <person name="Giovannetti L."/>
            <person name="Viti C."/>
            <person name="Vaneechoutte M."/>
            <person name="Dijkshoorn L."/>
            <person name="Fani R."/>
        </authorList>
    </citation>
    <scope>NUCLEOTIDE SEQUENCE [LARGE SCALE GENOMIC DNA]</scope>
    <source>
        <strain evidence="2 3">LUH13518</strain>
    </source>
</reference>
<dbReference type="Proteomes" id="UP000075544">
    <property type="component" value="Unassembled WGS sequence"/>
</dbReference>
<accession>A0A150HSK0</accession>
<protein>
    <recommendedName>
        <fullName evidence="4">DUF2946 domain-containing protein</fullName>
    </recommendedName>
</protein>
<evidence type="ECO:0000256" key="1">
    <source>
        <dbReference type="SAM" id="Phobius"/>
    </source>
</evidence>
<feature type="transmembrane region" description="Helical" evidence="1">
    <location>
        <begin position="115"/>
        <end position="133"/>
    </location>
</feature>